<gene>
    <name evidence="7" type="ORF">NIIDNTM18_13830</name>
</gene>
<dbReference type="Proteomes" id="UP000515734">
    <property type="component" value="Chromosome"/>
</dbReference>
<feature type="transmembrane region" description="Helical" evidence="6">
    <location>
        <begin position="94"/>
        <end position="114"/>
    </location>
</feature>
<comment type="subcellular location">
    <subcellularLocation>
        <location evidence="1">Cell membrane</location>
        <topology evidence="1">Multi-pass membrane protein</topology>
    </subcellularLocation>
</comment>
<feature type="transmembrane region" description="Helical" evidence="6">
    <location>
        <begin position="340"/>
        <end position="362"/>
    </location>
</feature>
<keyword evidence="5 6" id="KW-0472">Membrane</keyword>
<organism evidence="7 8">
    <name type="scientific">Mycolicibacterium litorale</name>
    <dbReference type="NCBI Taxonomy" id="758802"/>
    <lineage>
        <taxon>Bacteria</taxon>
        <taxon>Bacillati</taxon>
        <taxon>Actinomycetota</taxon>
        <taxon>Actinomycetes</taxon>
        <taxon>Mycobacteriales</taxon>
        <taxon>Mycobacteriaceae</taxon>
        <taxon>Mycolicibacterium</taxon>
    </lineage>
</organism>
<feature type="transmembrane region" description="Helical" evidence="6">
    <location>
        <begin position="120"/>
        <end position="140"/>
    </location>
</feature>
<keyword evidence="4 6" id="KW-1133">Transmembrane helix</keyword>
<keyword evidence="2" id="KW-1003">Cell membrane</keyword>
<evidence type="ECO:0008006" key="9">
    <source>
        <dbReference type="Google" id="ProtNLM"/>
    </source>
</evidence>
<dbReference type="GO" id="GO:0005886">
    <property type="term" value="C:plasma membrane"/>
    <property type="evidence" value="ECO:0007669"/>
    <property type="project" value="UniProtKB-SubCell"/>
</dbReference>
<feature type="transmembrane region" description="Helical" evidence="6">
    <location>
        <begin position="215"/>
        <end position="237"/>
    </location>
</feature>
<proteinExistence type="predicted"/>
<evidence type="ECO:0000313" key="7">
    <source>
        <dbReference type="EMBL" id="BCI52105.1"/>
    </source>
</evidence>
<dbReference type="EMBL" id="AP023287">
    <property type="protein sequence ID" value="BCI52105.1"/>
    <property type="molecule type" value="Genomic_DNA"/>
</dbReference>
<dbReference type="PANTHER" id="PTHR30250">
    <property type="entry name" value="PST FAMILY PREDICTED COLANIC ACID TRANSPORTER"/>
    <property type="match status" value="1"/>
</dbReference>
<feature type="transmembrane region" description="Helical" evidence="6">
    <location>
        <begin position="369"/>
        <end position="388"/>
    </location>
</feature>
<feature type="transmembrane region" description="Helical" evidence="6">
    <location>
        <begin position="21"/>
        <end position="41"/>
    </location>
</feature>
<dbReference type="PANTHER" id="PTHR30250:SF26">
    <property type="entry name" value="PSMA PROTEIN"/>
    <property type="match status" value="1"/>
</dbReference>
<dbReference type="RefSeq" id="WP_232100546.1">
    <property type="nucleotide sequence ID" value="NZ_AP023287.1"/>
</dbReference>
<feature type="transmembrane region" description="Helical" evidence="6">
    <location>
        <begin position="184"/>
        <end position="203"/>
    </location>
</feature>
<evidence type="ECO:0000256" key="1">
    <source>
        <dbReference type="ARBA" id="ARBA00004651"/>
    </source>
</evidence>
<evidence type="ECO:0000256" key="5">
    <source>
        <dbReference type="ARBA" id="ARBA00023136"/>
    </source>
</evidence>
<feature type="transmembrane region" description="Helical" evidence="6">
    <location>
        <begin position="257"/>
        <end position="283"/>
    </location>
</feature>
<evidence type="ECO:0000313" key="8">
    <source>
        <dbReference type="Proteomes" id="UP000515734"/>
    </source>
</evidence>
<keyword evidence="3 6" id="KW-0812">Transmembrane</keyword>
<reference evidence="7 8" key="1">
    <citation type="submission" date="2020-07" db="EMBL/GenBank/DDBJ databases">
        <title>Complete genome sequence of Mycolicibacterium litorale like strain isolated from cardiac implantable electronic device infection.</title>
        <authorList>
            <person name="Fukano H."/>
            <person name="Miyama H."/>
            <person name="Hoshino Y."/>
        </authorList>
    </citation>
    <scope>NUCLEOTIDE SEQUENCE [LARGE SCALE GENOMIC DNA]</scope>
    <source>
        <strain evidence="7 8">NIIDNTM18</strain>
    </source>
</reference>
<evidence type="ECO:0000256" key="3">
    <source>
        <dbReference type="ARBA" id="ARBA00022692"/>
    </source>
</evidence>
<feature type="transmembrane region" description="Helical" evidence="6">
    <location>
        <begin position="47"/>
        <end position="67"/>
    </location>
</feature>
<feature type="transmembrane region" description="Helical" evidence="6">
    <location>
        <begin position="295"/>
        <end position="320"/>
    </location>
</feature>
<evidence type="ECO:0000256" key="6">
    <source>
        <dbReference type="SAM" id="Phobius"/>
    </source>
</evidence>
<accession>A0A6S6P126</accession>
<name>A0A6S6P126_9MYCO</name>
<dbReference type="InterPro" id="IPR050833">
    <property type="entry name" value="Poly_Biosynth_Transport"/>
</dbReference>
<sequence length="440" mass="44449">MTAAVGAATSEMRRSFGWRTAAAAAGLLCTLLLTVAVYRMLDARDAAVFFAILAALSIGPLVGRLGLGPNVIRLVAAEPGRLGRRAIASSHLRATGVLSLLSAPLIALPATWALHDSADHLPVALLTAAAIVAESLRLTLSDVFAATGRVGASVATTHHIRSMVVLPVVGAIALAVSDPTLLDVMVSYTVVSVVHLAAALVFARRDIGWRTGGGVSTLAAALSAGARLFTLDLAAFLCLPGTVWLANAVFAPQQAALYSAAATLALQVTVVESLAALAVTPAAARLWAAGDHEQVVRVLSAVATLSTAVTVGAVGVLAAFGAQLLGFAYGPSMREAAGLLVVMAAGGIAKTALGVNITLLVISGHITKAARTALVVLTVSVPLALAAAVAGGPVWLAAASASAMTAVALAQWQGTRRVIGAAPRAGLRVSQAWQSFRHSP</sequence>
<evidence type="ECO:0000256" key="2">
    <source>
        <dbReference type="ARBA" id="ARBA00022475"/>
    </source>
</evidence>
<dbReference type="AlphaFoldDB" id="A0A6S6P126"/>
<evidence type="ECO:0000256" key="4">
    <source>
        <dbReference type="ARBA" id="ARBA00022989"/>
    </source>
</evidence>
<feature type="transmembrane region" description="Helical" evidence="6">
    <location>
        <begin position="160"/>
        <end position="178"/>
    </location>
</feature>
<protein>
    <recommendedName>
        <fullName evidence="9">O-antigen/teichoic acid export membrane protein</fullName>
    </recommendedName>
</protein>